<evidence type="ECO:0000313" key="2">
    <source>
        <dbReference type="EMBL" id="TMO66659.1"/>
    </source>
</evidence>
<feature type="transmembrane region" description="Helical" evidence="1">
    <location>
        <begin position="100"/>
        <end position="122"/>
    </location>
</feature>
<organism evidence="2 3">
    <name type="scientific">Pseudoalteromonas aurantia</name>
    <dbReference type="NCBI Taxonomy" id="43654"/>
    <lineage>
        <taxon>Bacteria</taxon>
        <taxon>Pseudomonadati</taxon>
        <taxon>Pseudomonadota</taxon>
        <taxon>Gammaproteobacteria</taxon>
        <taxon>Alteromonadales</taxon>
        <taxon>Pseudoalteromonadaceae</taxon>
        <taxon>Pseudoalteromonas</taxon>
    </lineage>
</organism>
<gene>
    <name evidence="2" type="ORF">CWC19_15635</name>
</gene>
<evidence type="ECO:0000256" key="1">
    <source>
        <dbReference type="SAM" id="Phobius"/>
    </source>
</evidence>
<dbReference type="PANTHER" id="PTHR28026">
    <property type="entry name" value="DUF962 DOMAIN PROTEIN (AFU_ORTHOLOGUE AFUA_8G05310)"/>
    <property type="match status" value="1"/>
</dbReference>
<evidence type="ECO:0008006" key="4">
    <source>
        <dbReference type="Google" id="ProtNLM"/>
    </source>
</evidence>
<feature type="transmembrane region" description="Helical" evidence="1">
    <location>
        <begin position="134"/>
        <end position="154"/>
    </location>
</feature>
<proteinExistence type="predicted"/>
<dbReference type="Pfam" id="PF06127">
    <property type="entry name" value="Mpo1-like"/>
    <property type="match status" value="1"/>
</dbReference>
<keyword evidence="1" id="KW-0472">Membrane</keyword>
<reference evidence="2 3" key="1">
    <citation type="submission" date="2018-01" db="EMBL/GenBank/DDBJ databases">
        <authorList>
            <person name="Paulsen S."/>
            <person name="Gram L.K."/>
        </authorList>
    </citation>
    <scope>NUCLEOTIDE SEQUENCE [LARGE SCALE GENOMIC DNA]</scope>
    <source>
        <strain evidence="2 3">S3790</strain>
    </source>
</reference>
<evidence type="ECO:0000313" key="3">
    <source>
        <dbReference type="Proteomes" id="UP000307217"/>
    </source>
</evidence>
<dbReference type="AlphaFoldDB" id="A0A5S3V6D7"/>
<dbReference type="InterPro" id="IPR009305">
    <property type="entry name" value="Mpo1-like"/>
</dbReference>
<accession>A0A5S3V6D7</accession>
<dbReference type="RefSeq" id="WP_138592723.1">
    <property type="nucleotide sequence ID" value="NZ_PNBX01000072.1"/>
</dbReference>
<protein>
    <recommendedName>
        <fullName evidence="4">DUF962 domain-containing protein</fullName>
    </recommendedName>
</protein>
<keyword evidence="1" id="KW-1133">Transmembrane helix</keyword>
<keyword evidence="1" id="KW-0812">Transmembrane</keyword>
<dbReference type="GO" id="GO:0046521">
    <property type="term" value="P:sphingoid catabolic process"/>
    <property type="evidence" value="ECO:0007669"/>
    <property type="project" value="TreeGrafter"/>
</dbReference>
<feature type="transmembrane region" description="Helical" evidence="1">
    <location>
        <begin position="74"/>
        <end position="94"/>
    </location>
</feature>
<comment type="caution">
    <text evidence="2">The sequence shown here is derived from an EMBL/GenBank/DDBJ whole genome shotgun (WGS) entry which is preliminary data.</text>
</comment>
<dbReference type="GO" id="GO:0016020">
    <property type="term" value="C:membrane"/>
    <property type="evidence" value="ECO:0007669"/>
    <property type="project" value="GOC"/>
</dbReference>
<reference evidence="3" key="2">
    <citation type="submission" date="2019-06" db="EMBL/GenBank/DDBJ databases">
        <title>Co-occurence of chitin degradation, pigmentation and bioactivity in marine Pseudoalteromonas.</title>
        <authorList>
            <person name="Sonnenschein E.C."/>
            <person name="Bech P.K."/>
        </authorList>
    </citation>
    <scope>NUCLEOTIDE SEQUENCE [LARGE SCALE GENOMIC DNA]</scope>
    <source>
        <strain evidence="3">S3790</strain>
    </source>
</reference>
<name>A0A5S3V6D7_9GAMM</name>
<dbReference type="OrthoDB" id="5515308at2"/>
<feature type="transmembrane region" description="Helical" evidence="1">
    <location>
        <begin position="21"/>
        <end position="43"/>
    </location>
</feature>
<dbReference type="EMBL" id="PNBX01000072">
    <property type="protein sequence ID" value="TMO66659.1"/>
    <property type="molecule type" value="Genomic_DNA"/>
</dbReference>
<dbReference type="PANTHER" id="PTHR28026:SF9">
    <property type="entry name" value="2-HYDROXY-PALMITIC ACID DIOXYGENASE MPO1"/>
    <property type="match status" value="1"/>
</dbReference>
<sequence>MKTLIEHLGQYAIYHRDERNILTHFIGVPLIVLAVIWLLYIPLLSVKNVTLTPAFFIIFSVSIYYIWLEVKLGCVMVCCLAAGYITAHNSYLYFSGIEQWFYAMACILFLIGWAIQFIGHYFEGKKPAFVDDLMGLLIGPLFVVAEIAFKLGFLNTLEQQIIDIAGPYKNHKRDKKIVR</sequence>
<dbReference type="Proteomes" id="UP000307217">
    <property type="component" value="Unassembled WGS sequence"/>
</dbReference>